<dbReference type="PANTHER" id="PTHR22604">
    <property type="entry name" value="OXIDOREDUCTASES"/>
    <property type="match status" value="1"/>
</dbReference>
<name>A0A819Z7B2_9BILA</name>
<dbReference type="Proteomes" id="UP000663889">
    <property type="component" value="Unassembled WGS sequence"/>
</dbReference>
<keyword evidence="17" id="KW-1185">Reference proteome</keyword>
<comment type="similarity">
    <text evidence="1">Belongs to the Gfo/Idh/MocA family.</text>
</comment>
<dbReference type="Gene3D" id="3.40.50.720">
    <property type="entry name" value="NAD(P)-binding Rossmann-like Domain"/>
    <property type="match status" value="1"/>
</dbReference>
<sequence>MQLKWGIVGAGRICYDFCLALLTCDSHEHVIIAISSRDTTGADNIVKELDLGNQVCTYGSQEELFQDPNVDIAYIGTMEHFRRDLCIKALNHNKHVLCEKPLAMNADEVQ</sequence>
<evidence type="ECO:0000313" key="15">
    <source>
        <dbReference type="EMBL" id="CAF4166434.1"/>
    </source>
</evidence>
<evidence type="ECO:0000256" key="7">
    <source>
        <dbReference type="ARBA" id="ARBA00042988"/>
    </source>
</evidence>
<gene>
    <name evidence="15" type="ORF">FNK824_LOCUS34460</name>
    <name evidence="14" type="ORF">JXQ802_LOCUS44189</name>
    <name evidence="16" type="ORF">OTI717_LOCUS42421</name>
    <name evidence="12" type="ORF">PYM288_LOCUS28822</name>
    <name evidence="13" type="ORF">SEV965_LOCUS34845</name>
</gene>
<dbReference type="EMBL" id="CAJNOH010002202">
    <property type="protein sequence ID" value="CAF1279845.1"/>
    <property type="molecule type" value="Genomic_DNA"/>
</dbReference>
<dbReference type="PANTHER" id="PTHR22604:SF105">
    <property type="entry name" value="TRANS-1,2-DIHYDROBENZENE-1,2-DIOL DEHYDROGENASE"/>
    <property type="match status" value="1"/>
</dbReference>
<dbReference type="SUPFAM" id="SSF51735">
    <property type="entry name" value="NAD(P)-binding Rossmann-fold domains"/>
    <property type="match status" value="1"/>
</dbReference>
<evidence type="ECO:0000256" key="10">
    <source>
        <dbReference type="ARBA" id="ARBA00049233"/>
    </source>
</evidence>
<evidence type="ECO:0000256" key="8">
    <source>
        <dbReference type="ARBA" id="ARBA00043025"/>
    </source>
</evidence>
<evidence type="ECO:0000313" key="16">
    <source>
        <dbReference type="EMBL" id="CAF4313726.1"/>
    </source>
</evidence>
<dbReference type="EMBL" id="CAJOBE010013551">
    <property type="protein sequence ID" value="CAF4166434.1"/>
    <property type="molecule type" value="Genomic_DNA"/>
</dbReference>
<proteinExistence type="inferred from homology"/>
<organism evidence="15 18">
    <name type="scientific">Rotaria sordida</name>
    <dbReference type="NCBI Taxonomy" id="392033"/>
    <lineage>
        <taxon>Eukaryota</taxon>
        <taxon>Metazoa</taxon>
        <taxon>Spiralia</taxon>
        <taxon>Gnathifera</taxon>
        <taxon>Rotifera</taxon>
        <taxon>Eurotatoria</taxon>
        <taxon>Bdelloidea</taxon>
        <taxon>Philodinida</taxon>
        <taxon>Philodinidae</taxon>
        <taxon>Rotaria</taxon>
    </lineage>
</organism>
<evidence type="ECO:0000256" key="2">
    <source>
        <dbReference type="ARBA" id="ARBA00023002"/>
    </source>
</evidence>
<evidence type="ECO:0000313" key="13">
    <source>
        <dbReference type="EMBL" id="CAF1475432.1"/>
    </source>
</evidence>
<dbReference type="EMBL" id="CAJNOL010003339">
    <property type="protein sequence ID" value="CAF1558737.1"/>
    <property type="molecule type" value="Genomic_DNA"/>
</dbReference>
<dbReference type="EMBL" id="CAJOAX010051192">
    <property type="protein sequence ID" value="CAF4313726.1"/>
    <property type="molecule type" value="Genomic_DNA"/>
</dbReference>
<dbReference type="Proteomes" id="UP000663870">
    <property type="component" value="Unassembled WGS sequence"/>
</dbReference>
<evidence type="ECO:0000256" key="5">
    <source>
        <dbReference type="ARBA" id="ARBA00040603"/>
    </source>
</evidence>
<evidence type="ECO:0000256" key="9">
    <source>
        <dbReference type="ARBA" id="ARBA00047423"/>
    </source>
</evidence>
<evidence type="ECO:0000313" key="17">
    <source>
        <dbReference type="Proteomes" id="UP000663870"/>
    </source>
</evidence>
<evidence type="ECO:0000256" key="1">
    <source>
        <dbReference type="ARBA" id="ARBA00010928"/>
    </source>
</evidence>
<dbReference type="GO" id="GO:0000166">
    <property type="term" value="F:nucleotide binding"/>
    <property type="evidence" value="ECO:0007669"/>
    <property type="project" value="InterPro"/>
</dbReference>
<dbReference type="EC" id="1.3.1.20" evidence="3"/>
<accession>A0A819Z7B2</accession>
<evidence type="ECO:0000313" key="18">
    <source>
        <dbReference type="Proteomes" id="UP000663874"/>
    </source>
</evidence>
<dbReference type="Proteomes" id="UP000663874">
    <property type="component" value="Unassembled WGS sequence"/>
</dbReference>
<protein>
    <recommendedName>
        <fullName evidence="5">Trans-1,2-dihydrobenzene-1,2-diol dehydrogenase</fullName>
        <ecNumber evidence="4">1.1.1.179</ecNumber>
        <ecNumber evidence="3">1.3.1.20</ecNumber>
    </recommendedName>
    <alternativeName>
        <fullName evidence="8">D-xylose 1-dehydrogenase</fullName>
    </alternativeName>
    <alternativeName>
        <fullName evidence="7">D-xylose-NADP dehydrogenase</fullName>
    </alternativeName>
    <alternativeName>
        <fullName evidence="6">Dimeric dihydrodiol dehydrogenase</fullName>
    </alternativeName>
</protein>
<comment type="catalytic activity">
    <reaction evidence="9">
        <text>(1R,2R)-1,2-dihydrobenzene-1,2-diol + NADP(+) = catechol + NADPH + H(+)</text>
        <dbReference type="Rhea" id="RHEA:16729"/>
        <dbReference type="ChEBI" id="CHEBI:10702"/>
        <dbReference type="ChEBI" id="CHEBI:15378"/>
        <dbReference type="ChEBI" id="CHEBI:18135"/>
        <dbReference type="ChEBI" id="CHEBI:57783"/>
        <dbReference type="ChEBI" id="CHEBI:58349"/>
        <dbReference type="EC" id="1.3.1.20"/>
    </reaction>
</comment>
<dbReference type="Proteomes" id="UP000663854">
    <property type="component" value="Unassembled WGS sequence"/>
</dbReference>
<evidence type="ECO:0000313" key="14">
    <source>
        <dbReference type="EMBL" id="CAF1558737.1"/>
    </source>
</evidence>
<dbReference type="EC" id="1.1.1.179" evidence="4"/>
<dbReference type="Proteomes" id="UP000663823">
    <property type="component" value="Unassembled WGS sequence"/>
</dbReference>
<dbReference type="GO" id="GO:0047115">
    <property type="term" value="F:trans-1,2-dihydrobenzene-1,2-diol dehydrogenase activity"/>
    <property type="evidence" value="ECO:0007669"/>
    <property type="project" value="UniProtKB-EC"/>
</dbReference>
<evidence type="ECO:0000259" key="11">
    <source>
        <dbReference type="Pfam" id="PF01408"/>
    </source>
</evidence>
<dbReference type="InterPro" id="IPR050984">
    <property type="entry name" value="Gfo/Idh/MocA_domain"/>
</dbReference>
<dbReference type="GO" id="GO:0047837">
    <property type="term" value="F:D-xylose 1-dehydrogenase (NADP+) activity"/>
    <property type="evidence" value="ECO:0007669"/>
    <property type="project" value="UniProtKB-EC"/>
</dbReference>
<evidence type="ECO:0000256" key="4">
    <source>
        <dbReference type="ARBA" id="ARBA00038984"/>
    </source>
</evidence>
<dbReference type="EMBL" id="CAJNOU010005357">
    <property type="protein sequence ID" value="CAF1475432.1"/>
    <property type="molecule type" value="Genomic_DNA"/>
</dbReference>
<evidence type="ECO:0000313" key="12">
    <source>
        <dbReference type="EMBL" id="CAF1279845.1"/>
    </source>
</evidence>
<evidence type="ECO:0000256" key="3">
    <source>
        <dbReference type="ARBA" id="ARBA00038853"/>
    </source>
</evidence>
<dbReference type="AlphaFoldDB" id="A0A819Z7B2"/>
<feature type="domain" description="Gfo/Idh/MocA-like oxidoreductase N-terminal" evidence="11">
    <location>
        <begin position="3"/>
        <end position="110"/>
    </location>
</feature>
<keyword evidence="2" id="KW-0560">Oxidoreductase</keyword>
<dbReference type="InterPro" id="IPR036291">
    <property type="entry name" value="NAD(P)-bd_dom_sf"/>
</dbReference>
<dbReference type="InterPro" id="IPR000683">
    <property type="entry name" value="Gfo/Idh/MocA-like_OxRdtase_N"/>
</dbReference>
<evidence type="ECO:0000256" key="6">
    <source>
        <dbReference type="ARBA" id="ARBA00042926"/>
    </source>
</evidence>
<comment type="caution">
    <text evidence="15">The sequence shown here is derived from an EMBL/GenBank/DDBJ whole genome shotgun (WGS) entry which is preliminary data.</text>
</comment>
<comment type="catalytic activity">
    <reaction evidence="10">
        <text>D-xylose + NADP(+) = D-xylono-1,5-lactone + NADPH + H(+)</text>
        <dbReference type="Rhea" id="RHEA:22000"/>
        <dbReference type="ChEBI" id="CHEBI:15378"/>
        <dbReference type="ChEBI" id="CHEBI:15867"/>
        <dbReference type="ChEBI" id="CHEBI:53455"/>
        <dbReference type="ChEBI" id="CHEBI:57783"/>
        <dbReference type="ChEBI" id="CHEBI:58349"/>
        <dbReference type="EC" id="1.1.1.179"/>
    </reaction>
</comment>
<dbReference type="Pfam" id="PF01408">
    <property type="entry name" value="GFO_IDH_MocA"/>
    <property type="match status" value="1"/>
</dbReference>
<reference evidence="15" key="1">
    <citation type="submission" date="2021-02" db="EMBL/GenBank/DDBJ databases">
        <authorList>
            <person name="Nowell W R."/>
        </authorList>
    </citation>
    <scope>NUCLEOTIDE SEQUENCE</scope>
</reference>